<keyword evidence="2" id="KW-1133">Transmembrane helix</keyword>
<organism evidence="3">
    <name type="scientific">Minutocellus polymorphus</name>
    <dbReference type="NCBI Taxonomy" id="265543"/>
    <lineage>
        <taxon>Eukaryota</taxon>
        <taxon>Sar</taxon>
        <taxon>Stramenopiles</taxon>
        <taxon>Ochrophyta</taxon>
        <taxon>Bacillariophyta</taxon>
        <taxon>Mediophyceae</taxon>
        <taxon>Cymatosirophycidae</taxon>
        <taxon>Cymatosirales</taxon>
        <taxon>Cymatosiraceae</taxon>
        <taxon>Minutocellus</taxon>
    </lineage>
</organism>
<protein>
    <submittedName>
        <fullName evidence="3">Uncharacterized protein</fullName>
    </submittedName>
</protein>
<gene>
    <name evidence="3" type="primary">orf164</name>
</gene>
<keyword evidence="2" id="KW-0812">Transmembrane</keyword>
<keyword evidence="3" id="KW-0496">Mitochondrion</keyword>
<evidence type="ECO:0000256" key="2">
    <source>
        <dbReference type="SAM" id="Phobius"/>
    </source>
</evidence>
<geneLocation type="mitochondrion" evidence="3"/>
<dbReference type="RefSeq" id="YP_010242170.1">
    <property type="nucleotide sequence ID" value="NC_059933.1"/>
</dbReference>
<reference evidence="3" key="1">
    <citation type="submission" date="2020-12" db="EMBL/GenBank/DDBJ databases">
        <authorList>
            <person name="Xu Q."/>
            <person name="Chen N."/>
        </authorList>
    </citation>
    <scope>NUCLEOTIDE SEQUENCE</scope>
    <source>
        <strain evidence="3">CNS00095</strain>
    </source>
</reference>
<feature type="region of interest" description="Disordered" evidence="1">
    <location>
        <begin position="122"/>
        <end position="164"/>
    </location>
</feature>
<dbReference type="AlphaFoldDB" id="A0A8A6KUC9"/>
<proteinExistence type="predicted"/>
<feature type="compositionally biased region" description="Basic and acidic residues" evidence="1">
    <location>
        <begin position="74"/>
        <end position="89"/>
    </location>
</feature>
<sequence length="164" mass="18494">MAIQIIQLNSDFIIRFFFSTNHKDIETLYLIFVAALLILLGVILFSIKLQDANILKKPVALLMPMSGERNRWPDYVDERDRIERPESTRPRPRPGPFDDSFPPQELGLEPIVVGPSPIEYISEQIHGPSSGTDLDGFFDGHLPPEEIQSIPESNSKGNPQEPSN</sequence>
<evidence type="ECO:0000313" key="3">
    <source>
        <dbReference type="EMBL" id="QTI83171.1"/>
    </source>
</evidence>
<keyword evidence="2" id="KW-0472">Membrane</keyword>
<accession>A0A8A6KUC9</accession>
<evidence type="ECO:0000256" key="1">
    <source>
        <dbReference type="SAM" id="MobiDB-lite"/>
    </source>
</evidence>
<name>A0A8A6KUC9_9STRA</name>
<feature type="region of interest" description="Disordered" evidence="1">
    <location>
        <begin position="74"/>
        <end position="108"/>
    </location>
</feature>
<feature type="transmembrane region" description="Helical" evidence="2">
    <location>
        <begin position="27"/>
        <end position="47"/>
    </location>
</feature>
<dbReference type="GeneID" id="69241718"/>
<dbReference type="EMBL" id="MW417226">
    <property type="protein sequence ID" value="QTI83171.1"/>
    <property type="molecule type" value="Genomic_DNA"/>
</dbReference>
<feature type="compositionally biased region" description="Polar residues" evidence="1">
    <location>
        <begin position="150"/>
        <end position="164"/>
    </location>
</feature>